<organism evidence="2 3">
    <name type="scientific">Euplotes crassus</name>
    <dbReference type="NCBI Taxonomy" id="5936"/>
    <lineage>
        <taxon>Eukaryota</taxon>
        <taxon>Sar</taxon>
        <taxon>Alveolata</taxon>
        <taxon>Ciliophora</taxon>
        <taxon>Intramacronucleata</taxon>
        <taxon>Spirotrichea</taxon>
        <taxon>Hypotrichia</taxon>
        <taxon>Euplotida</taxon>
        <taxon>Euplotidae</taxon>
        <taxon>Moneuplotes</taxon>
    </lineage>
</organism>
<feature type="compositionally biased region" description="Polar residues" evidence="1">
    <location>
        <begin position="388"/>
        <end position="401"/>
    </location>
</feature>
<feature type="region of interest" description="Disordered" evidence="1">
    <location>
        <begin position="836"/>
        <end position="877"/>
    </location>
</feature>
<evidence type="ECO:0000313" key="3">
    <source>
        <dbReference type="Proteomes" id="UP001295684"/>
    </source>
</evidence>
<dbReference type="AlphaFoldDB" id="A0AAD2D693"/>
<reference evidence="2" key="1">
    <citation type="submission" date="2023-07" db="EMBL/GenBank/DDBJ databases">
        <authorList>
            <consortium name="AG Swart"/>
            <person name="Singh M."/>
            <person name="Singh A."/>
            <person name="Seah K."/>
            <person name="Emmerich C."/>
        </authorList>
    </citation>
    <scope>NUCLEOTIDE SEQUENCE</scope>
    <source>
        <strain evidence="2">DP1</strain>
    </source>
</reference>
<feature type="compositionally biased region" description="Low complexity" evidence="1">
    <location>
        <begin position="130"/>
        <end position="147"/>
    </location>
</feature>
<feature type="region of interest" description="Disordered" evidence="1">
    <location>
        <begin position="387"/>
        <end position="414"/>
    </location>
</feature>
<feature type="region of interest" description="Disordered" evidence="1">
    <location>
        <begin position="130"/>
        <end position="240"/>
    </location>
</feature>
<accession>A0AAD2D693</accession>
<name>A0AAD2D693_EUPCR</name>
<gene>
    <name evidence="2" type="ORF">ECRASSUSDP1_LOCUS22635</name>
</gene>
<keyword evidence="3" id="KW-1185">Reference proteome</keyword>
<protein>
    <submittedName>
        <fullName evidence="2">Uncharacterized protein</fullName>
    </submittedName>
</protein>
<dbReference type="EMBL" id="CAMPGE010023224">
    <property type="protein sequence ID" value="CAI2381188.1"/>
    <property type="molecule type" value="Genomic_DNA"/>
</dbReference>
<feature type="compositionally biased region" description="Polar residues" evidence="1">
    <location>
        <begin position="155"/>
        <end position="179"/>
    </location>
</feature>
<evidence type="ECO:0000313" key="2">
    <source>
        <dbReference type="EMBL" id="CAI2381188.1"/>
    </source>
</evidence>
<feature type="compositionally biased region" description="Polar residues" evidence="1">
    <location>
        <begin position="852"/>
        <end position="867"/>
    </location>
</feature>
<sequence>MALGGKTERYRNKHKAKLILEPEEAQKYSNFQYLQFYRKGKEGEVKEKGLGSSHYLANTKMKHYFGEKTVTCGRGTQKIIQMKKNLKKAEGEKTFSSTLDGKSGAKETWGCKESKVMKKSTKYLKIRSNTSGSYKSKVSTKSTKGSSNDTIGKGTYSSLQKMRKGSVNSANAINSGRTSSIKDMKQNSSLRNSIKHSSVKKEKNKENRSPNGQRKYTDSTRSNASLNSAGSKPSIKGNLNRKFSQEKTFGNNKSNYLLRQKEHTSSVLSTSDAGSFNIAKANLGSMVSLNSAGSSSIKSGQGRKEEKKVTILNKHLKKEFGSNNDKKVYSYKLNQLISVIKSSKDEGGKSITKTRTMGYKKSSNRTKKTCIKVLKTNRKNIRKMYPKSSVTVSTPKNSSIVHSEHSAVSGKKTSKRVGISKLNDMKRHKVIKKLGNQITKNLDINKNNYTEKLKSTRSPHKKGNMILNRKKPPLIKAGGSENGSRMLRYPSNASSKRECQSNTSDIVKNIIVPCKGKSSSQKRVEKTPLIPGSTQSRIGVPNINSLINPSKLKNKEKRVRKNHKKDLFDDPHFFSKNFSKLCNYNEYQKGKSQNRRYGSEGCPDNYYSKMDSNSKENSSCDLKASRLEFYSSGDSIPDNECPEGETKTQNTQDYRKDHDLAIEDLNFNYSAEKAIQRITRIDIDPELFEIPKASDVDESEIPDEVSRKCDKTSFVMNKYTNPVKGELRYEPANEQGVSQMDLSFPEIKFEEIKESLNSQSFDNWSPNQQENIDEFLKGGNNNSLSNLSLKDSERMDMTREISCDNPLELDDEVASKKLELADLEVKRSIQDLTETQSLANSTKRPLRYTPGDHSQANSQENDGSQQSRNREEYLSRDNSSICNFKSIDYSS</sequence>
<comment type="caution">
    <text evidence="2">The sequence shown here is derived from an EMBL/GenBank/DDBJ whole genome shotgun (WGS) entry which is preliminary data.</text>
</comment>
<evidence type="ECO:0000256" key="1">
    <source>
        <dbReference type="SAM" id="MobiDB-lite"/>
    </source>
</evidence>
<dbReference type="Proteomes" id="UP001295684">
    <property type="component" value="Unassembled WGS sequence"/>
</dbReference>
<feature type="compositionally biased region" description="Polar residues" evidence="1">
    <location>
        <begin position="209"/>
        <end position="231"/>
    </location>
</feature>
<proteinExistence type="predicted"/>
<feature type="compositionally biased region" description="Basic and acidic residues" evidence="1">
    <location>
        <begin position="199"/>
        <end position="208"/>
    </location>
</feature>
<feature type="region of interest" description="Disordered" evidence="1">
    <location>
        <begin position="472"/>
        <end position="501"/>
    </location>
</feature>